<dbReference type="SUPFAM" id="SSF48452">
    <property type="entry name" value="TPR-like"/>
    <property type="match status" value="1"/>
</dbReference>
<reference evidence="2" key="1">
    <citation type="journal article" date="2019" name="Sci. Rep.">
        <title>Draft genome of Tanacetum cinerariifolium, the natural source of mosquito coil.</title>
        <authorList>
            <person name="Yamashiro T."/>
            <person name="Shiraishi A."/>
            <person name="Satake H."/>
            <person name="Nakayama K."/>
        </authorList>
    </citation>
    <scope>NUCLEOTIDE SEQUENCE</scope>
</reference>
<evidence type="ECO:0000313" key="2">
    <source>
        <dbReference type="EMBL" id="GEU51531.1"/>
    </source>
</evidence>
<evidence type="ECO:0000259" key="1">
    <source>
        <dbReference type="Pfam" id="PF14111"/>
    </source>
</evidence>
<name>A0A699GKU7_TANCI</name>
<dbReference type="Gene3D" id="1.25.40.10">
    <property type="entry name" value="Tetratricopeptide repeat domain"/>
    <property type="match status" value="1"/>
</dbReference>
<sequence length="747" mass="84617">MKPGNLAAKKELSQLHQAQNALGSTSSLFDTHDYSKDLDLVDKVAKILKVKLLFAAKDYAGAISEARFILKEDEDNLDALLLHGRRRNENKGKLRVAVEDYKAALALDPNHVAHNLNNLISHMLALFCSHMDSDVEARMIKGILEGGGNIRVRVILEGITSIFACKSVEEDVPIVKLQSWNLQPLSFANVVEDLDFVLPVAAIHVVQKIFANSLVGYFVGKSVAFPLVKNYVTNICAKFGFQKIMRDDDGLFYFNFDPVTRLEQVLEQGLWLIRNVPIILNKWMPNLSLSKDEVMKIQVWVKMHKVLVVAYSEDGLSLIATQIGKPIMLDAFTSFMCVDSWGRIGFARALIKVITEKDLKQEVTMAIPVVEGEQCPTRVQEPVRQTMDVQEDGFTIVKNRKNKGKKQPDDEPINIMKLKNHFDSLRDQEDVLRKPAVGESSGGNMNKSMGQALPLMMFIMFSIAAWNIKRLNRALKQSKVSRSSKWTSNASLCSKGFIEILMSRGHNMFKVVSKLKLLKKPLRKLLLEHGNLHDHVNKLRLELDEVQKALDLNPSNSILHEEEGVYIQAYNGAKKRWNIVGQDVCNPVRDFFSNGLLLKEINHTFLALIPKGIKEVVSKNQFVFVSGRRISDNILIMQERMHNYHRNRGPPRCAFKVDIQKAYDTVDCLNGNIHRFFKGKRGLRQDDLFFARGDVESARVIMDSLEEFKKTSGELPVKYLGDPLISLRLLNKDCKVLVEKAKNKIDD</sequence>
<comment type="caution">
    <text evidence="2">The sequence shown here is derived from an EMBL/GenBank/DDBJ whole genome shotgun (WGS) entry which is preliminary data.</text>
</comment>
<proteinExistence type="predicted"/>
<organism evidence="2">
    <name type="scientific">Tanacetum cinerariifolium</name>
    <name type="common">Dalmatian daisy</name>
    <name type="synonym">Chrysanthemum cinerariifolium</name>
    <dbReference type="NCBI Taxonomy" id="118510"/>
    <lineage>
        <taxon>Eukaryota</taxon>
        <taxon>Viridiplantae</taxon>
        <taxon>Streptophyta</taxon>
        <taxon>Embryophyta</taxon>
        <taxon>Tracheophyta</taxon>
        <taxon>Spermatophyta</taxon>
        <taxon>Magnoliopsida</taxon>
        <taxon>eudicotyledons</taxon>
        <taxon>Gunneridae</taxon>
        <taxon>Pentapetalae</taxon>
        <taxon>asterids</taxon>
        <taxon>campanulids</taxon>
        <taxon>Asterales</taxon>
        <taxon>Asteraceae</taxon>
        <taxon>Asteroideae</taxon>
        <taxon>Anthemideae</taxon>
        <taxon>Anthemidinae</taxon>
        <taxon>Tanacetum</taxon>
    </lineage>
</organism>
<protein>
    <recommendedName>
        <fullName evidence="1">DUF4283 domain-containing protein</fullName>
    </recommendedName>
</protein>
<feature type="domain" description="DUF4283" evidence="1">
    <location>
        <begin position="212"/>
        <end position="289"/>
    </location>
</feature>
<dbReference type="PANTHER" id="PTHR31286:SF99">
    <property type="entry name" value="DUF4283 DOMAIN-CONTAINING PROTEIN"/>
    <property type="match status" value="1"/>
</dbReference>
<gene>
    <name evidence="2" type="ORF">Tci_023509</name>
</gene>
<accession>A0A699GKU7</accession>
<dbReference type="Pfam" id="PF14111">
    <property type="entry name" value="DUF4283"/>
    <property type="match status" value="1"/>
</dbReference>
<dbReference type="EMBL" id="BKCJ010002882">
    <property type="protein sequence ID" value="GEU51531.1"/>
    <property type="molecule type" value="Genomic_DNA"/>
</dbReference>
<dbReference type="InterPro" id="IPR011990">
    <property type="entry name" value="TPR-like_helical_dom_sf"/>
</dbReference>
<dbReference type="PANTHER" id="PTHR31286">
    <property type="entry name" value="GLYCINE-RICH CELL WALL STRUCTURAL PROTEIN 1.8-LIKE"/>
    <property type="match status" value="1"/>
</dbReference>
<dbReference type="AlphaFoldDB" id="A0A699GKU7"/>
<dbReference type="InterPro" id="IPR040256">
    <property type="entry name" value="At4g02000-like"/>
</dbReference>
<dbReference type="InterPro" id="IPR025558">
    <property type="entry name" value="DUF4283"/>
</dbReference>